<protein>
    <submittedName>
        <fullName evidence="1">Uncharacterized protein</fullName>
    </submittedName>
</protein>
<gene>
    <name evidence="1" type="ORF">SCF082_LOCUS32003</name>
</gene>
<accession>A0ABP0NBE7</accession>
<reference evidence="1 2" key="1">
    <citation type="submission" date="2024-02" db="EMBL/GenBank/DDBJ databases">
        <authorList>
            <person name="Chen Y."/>
            <person name="Shah S."/>
            <person name="Dougan E. K."/>
            <person name="Thang M."/>
            <person name="Chan C."/>
        </authorList>
    </citation>
    <scope>NUCLEOTIDE SEQUENCE [LARGE SCALE GENOMIC DNA]</scope>
</reference>
<evidence type="ECO:0000313" key="2">
    <source>
        <dbReference type="Proteomes" id="UP001642464"/>
    </source>
</evidence>
<keyword evidence="2" id="KW-1185">Reference proteome</keyword>
<dbReference type="Proteomes" id="UP001642464">
    <property type="component" value="Unassembled WGS sequence"/>
</dbReference>
<proteinExistence type="predicted"/>
<name>A0ABP0NBE7_9DINO</name>
<dbReference type="EMBL" id="CAXAMM010027480">
    <property type="protein sequence ID" value="CAK9060921.1"/>
    <property type="molecule type" value="Genomic_DNA"/>
</dbReference>
<feature type="non-terminal residue" evidence="1">
    <location>
        <position position="72"/>
    </location>
</feature>
<comment type="caution">
    <text evidence="1">The sequence shown here is derived from an EMBL/GenBank/DDBJ whole genome shotgun (WGS) entry which is preliminary data.</text>
</comment>
<sequence>PSLSLSTPAAAVGVNASCGCPVYVGFHFYAYDCMPEAGTGGYETLQERLDATARIMELLGRSGGSRSLGDRL</sequence>
<feature type="non-terminal residue" evidence="1">
    <location>
        <position position="1"/>
    </location>
</feature>
<evidence type="ECO:0000313" key="1">
    <source>
        <dbReference type="EMBL" id="CAK9060921.1"/>
    </source>
</evidence>
<organism evidence="1 2">
    <name type="scientific">Durusdinium trenchii</name>
    <dbReference type="NCBI Taxonomy" id="1381693"/>
    <lineage>
        <taxon>Eukaryota</taxon>
        <taxon>Sar</taxon>
        <taxon>Alveolata</taxon>
        <taxon>Dinophyceae</taxon>
        <taxon>Suessiales</taxon>
        <taxon>Symbiodiniaceae</taxon>
        <taxon>Durusdinium</taxon>
    </lineage>
</organism>